<dbReference type="STRING" id="431943.CKL_0397"/>
<evidence type="ECO:0000256" key="6">
    <source>
        <dbReference type="ARBA" id="ARBA00022989"/>
    </source>
</evidence>
<dbReference type="EMBL" id="CP000673">
    <property type="protein sequence ID" value="EDK32451.1"/>
    <property type="molecule type" value="Genomic_DNA"/>
</dbReference>
<evidence type="ECO:0000256" key="3">
    <source>
        <dbReference type="ARBA" id="ARBA00022670"/>
    </source>
</evidence>
<evidence type="ECO:0000256" key="5">
    <source>
        <dbReference type="ARBA" id="ARBA00022801"/>
    </source>
</evidence>
<evidence type="ECO:0000256" key="4">
    <source>
        <dbReference type="ARBA" id="ARBA00022692"/>
    </source>
</evidence>
<reference evidence="9 10" key="1">
    <citation type="journal article" date="2008" name="Proc. Natl. Acad. Sci. U.S.A.">
        <title>The genome of Clostridium kluyveri, a strict anaerobe with unique metabolic features.</title>
        <authorList>
            <person name="Seedorf H."/>
            <person name="Fricke W.F."/>
            <person name="Veith B."/>
            <person name="Brueggemann H."/>
            <person name="Liesegang H."/>
            <person name="Strittmatter A."/>
            <person name="Miethke M."/>
            <person name="Buckel W."/>
            <person name="Hinderberger J."/>
            <person name="Li F."/>
            <person name="Hagemeier C."/>
            <person name="Thauer R.K."/>
            <person name="Gottschalk G."/>
        </authorList>
    </citation>
    <scope>NUCLEOTIDE SEQUENCE [LARGE SCALE GENOMIC DNA]</scope>
    <source>
        <strain evidence="10">ATCC 8527 / DSM 555 / NCIMB 10680</strain>
    </source>
</reference>
<keyword evidence="2" id="KW-0673">Quorum sensing</keyword>
<feature type="transmembrane region" description="Helical" evidence="8">
    <location>
        <begin position="108"/>
        <end position="127"/>
    </location>
</feature>
<evidence type="ECO:0000256" key="1">
    <source>
        <dbReference type="ARBA" id="ARBA00022475"/>
    </source>
</evidence>
<name>A5N570_CLOK5</name>
<dbReference type="AlphaFoldDB" id="A5N570"/>
<keyword evidence="10" id="KW-1185">Reference proteome</keyword>
<organism evidence="9 10">
    <name type="scientific">Clostridium kluyveri (strain ATCC 8527 / DSM 555 / NBRC 12016 / NCIMB 10680 / K1)</name>
    <dbReference type="NCBI Taxonomy" id="431943"/>
    <lineage>
        <taxon>Bacteria</taxon>
        <taxon>Bacillati</taxon>
        <taxon>Bacillota</taxon>
        <taxon>Clostridia</taxon>
        <taxon>Eubacteriales</taxon>
        <taxon>Clostridiaceae</taxon>
        <taxon>Clostridium</taxon>
    </lineage>
</organism>
<dbReference type="GO" id="GO:0006508">
    <property type="term" value="P:proteolysis"/>
    <property type="evidence" value="ECO:0007669"/>
    <property type="project" value="UniProtKB-KW"/>
</dbReference>
<feature type="transmembrane region" description="Helical" evidence="8">
    <location>
        <begin position="84"/>
        <end position="102"/>
    </location>
</feature>
<dbReference type="GO" id="GO:0016020">
    <property type="term" value="C:membrane"/>
    <property type="evidence" value="ECO:0007669"/>
    <property type="project" value="InterPro"/>
</dbReference>
<evidence type="ECO:0000256" key="2">
    <source>
        <dbReference type="ARBA" id="ARBA00022654"/>
    </source>
</evidence>
<evidence type="ECO:0000313" key="9">
    <source>
        <dbReference type="EMBL" id="EDK32451.1"/>
    </source>
</evidence>
<evidence type="ECO:0000256" key="7">
    <source>
        <dbReference type="ARBA" id="ARBA00023136"/>
    </source>
</evidence>
<keyword evidence="1" id="KW-1003">Cell membrane</keyword>
<evidence type="ECO:0000256" key="8">
    <source>
        <dbReference type="SAM" id="Phobius"/>
    </source>
</evidence>
<keyword evidence="6 8" id="KW-1133">Transmembrane helix</keyword>
<evidence type="ECO:0000313" key="10">
    <source>
        <dbReference type="Proteomes" id="UP000002411"/>
    </source>
</evidence>
<proteinExistence type="predicted"/>
<dbReference type="InterPro" id="IPR006741">
    <property type="entry name" value="AgrB"/>
</dbReference>
<sequence length="153" mass="17785">MIQKLSAVLTQYLCKKNTYTLTLDDMEKINYAIIIILEETFKLIFLFILFTLLGTIKYLLFSLLILLSIRIFAGGFHAKNSIKCILFSTLFFLCTCILIFWIPNFTRITYWIISVTSIILNIIYSPVPSENRPITRVKRKLHLKFISVISTSC</sequence>
<dbReference type="eggNOG" id="COG4512">
    <property type="taxonomic scope" value="Bacteria"/>
</dbReference>
<dbReference type="RefSeq" id="WP_011988966.1">
    <property type="nucleotide sequence ID" value="NC_009706.1"/>
</dbReference>
<dbReference type="Proteomes" id="UP000002411">
    <property type="component" value="Chromosome"/>
</dbReference>
<keyword evidence="5" id="KW-0378">Hydrolase</keyword>
<dbReference type="Pfam" id="PF04647">
    <property type="entry name" value="AgrB"/>
    <property type="match status" value="1"/>
</dbReference>
<dbReference type="SMART" id="SM00793">
    <property type="entry name" value="AgrB"/>
    <property type="match status" value="1"/>
</dbReference>
<protein>
    <recommendedName>
        <fullName evidence="11">Accessory regulator AgrB</fullName>
    </recommendedName>
</protein>
<dbReference type="GO" id="GO:0009372">
    <property type="term" value="P:quorum sensing"/>
    <property type="evidence" value="ECO:0007669"/>
    <property type="project" value="UniProtKB-KW"/>
</dbReference>
<keyword evidence="3" id="KW-0645">Protease</keyword>
<feature type="transmembrane region" description="Helical" evidence="8">
    <location>
        <begin position="44"/>
        <end position="72"/>
    </location>
</feature>
<dbReference type="KEGG" id="ckl:CKL_0397"/>
<accession>A5N570</accession>
<keyword evidence="4 8" id="KW-0812">Transmembrane</keyword>
<dbReference type="GO" id="GO:0008233">
    <property type="term" value="F:peptidase activity"/>
    <property type="evidence" value="ECO:0007669"/>
    <property type="project" value="UniProtKB-KW"/>
</dbReference>
<keyword evidence="7 8" id="KW-0472">Membrane</keyword>
<dbReference type="HOGENOM" id="CLU_098969_0_0_9"/>
<gene>
    <name evidence="9" type="ordered locus">CKL_0397</name>
</gene>
<evidence type="ECO:0008006" key="11">
    <source>
        <dbReference type="Google" id="ProtNLM"/>
    </source>
</evidence>